<comment type="caution">
    <text evidence="9">Lacks conserved residue(s) required for the propagation of feature annotation.</text>
</comment>
<comment type="catalytic activity">
    <reaction evidence="9">
        <text>5,6-dihydrouridine(20a) in tRNA + NADP(+) = uridine(20a) in tRNA + NADPH + H(+)</text>
        <dbReference type="Rhea" id="RHEA:53344"/>
        <dbReference type="Rhea" id="RHEA-COMP:13535"/>
        <dbReference type="Rhea" id="RHEA-COMP:13536"/>
        <dbReference type="ChEBI" id="CHEBI:15378"/>
        <dbReference type="ChEBI" id="CHEBI:57783"/>
        <dbReference type="ChEBI" id="CHEBI:58349"/>
        <dbReference type="ChEBI" id="CHEBI:65315"/>
        <dbReference type="ChEBI" id="CHEBI:74443"/>
    </reaction>
</comment>
<dbReference type="NCBIfam" id="NF008774">
    <property type="entry name" value="PRK11815.1"/>
    <property type="match status" value="1"/>
</dbReference>
<feature type="binding site" evidence="9 12">
    <location>
        <begin position="14"/>
        <end position="16"/>
    </location>
    <ligand>
        <name>FMN</name>
        <dbReference type="ChEBI" id="CHEBI:58210"/>
    </ligand>
</feature>
<keyword evidence="7 9" id="KW-0694">RNA-binding</keyword>
<proteinExistence type="inferred from homology"/>
<gene>
    <name evidence="9 14" type="primary">dusA</name>
    <name evidence="14" type="ORF">IAA31_06725</name>
</gene>
<dbReference type="PANTHER" id="PTHR42907:SF1">
    <property type="entry name" value="FMN-LINKED OXIDOREDUCTASES SUPERFAMILY PROTEIN"/>
    <property type="match status" value="1"/>
</dbReference>
<feature type="binding site" evidence="9 12">
    <location>
        <position position="167"/>
    </location>
    <ligand>
        <name>FMN</name>
        <dbReference type="ChEBI" id="CHEBI:58210"/>
    </ligand>
</feature>
<reference evidence="14" key="1">
    <citation type="journal article" date="2021" name="PeerJ">
        <title>Extensive microbial diversity within the chicken gut microbiome revealed by metagenomics and culture.</title>
        <authorList>
            <person name="Gilroy R."/>
            <person name="Ravi A."/>
            <person name="Getino M."/>
            <person name="Pursley I."/>
            <person name="Horton D.L."/>
            <person name="Alikhan N.F."/>
            <person name="Baker D."/>
            <person name="Gharbi K."/>
            <person name="Hall N."/>
            <person name="Watson M."/>
            <person name="Adriaenssens E.M."/>
            <person name="Foster-Nyarko E."/>
            <person name="Jarju S."/>
            <person name="Secka A."/>
            <person name="Antonio M."/>
            <person name="Oren A."/>
            <person name="Chaudhuri R.R."/>
            <person name="La Ragione R."/>
            <person name="Hildebrand F."/>
            <person name="Pallen M.J."/>
        </authorList>
    </citation>
    <scope>NUCLEOTIDE SEQUENCE</scope>
    <source>
        <strain evidence="14">687</strain>
    </source>
</reference>
<dbReference type="EMBL" id="JAHLFG010000071">
    <property type="protein sequence ID" value="MBU3827165.1"/>
    <property type="molecule type" value="Genomic_DNA"/>
</dbReference>
<evidence type="ECO:0000256" key="1">
    <source>
        <dbReference type="ARBA" id="ARBA00001917"/>
    </source>
</evidence>
<evidence type="ECO:0000256" key="2">
    <source>
        <dbReference type="ARBA" id="ARBA00022555"/>
    </source>
</evidence>
<dbReference type="SUPFAM" id="SSF51395">
    <property type="entry name" value="FMN-linked oxidoreductases"/>
    <property type="match status" value="1"/>
</dbReference>
<comment type="similarity">
    <text evidence="9">Belongs to the Dus family. DusA subfamily.</text>
</comment>
<dbReference type="Gene3D" id="1.20.120.1460">
    <property type="match status" value="1"/>
</dbReference>
<comment type="cofactor">
    <cofactor evidence="1 9 10 12">
        <name>FMN</name>
        <dbReference type="ChEBI" id="CHEBI:58210"/>
    </cofactor>
</comment>
<evidence type="ECO:0000256" key="11">
    <source>
        <dbReference type="PIRSR" id="PIRSR006621-1"/>
    </source>
</evidence>
<keyword evidence="8 9" id="KW-0560">Oxidoreductase</keyword>
<dbReference type="Pfam" id="PF01207">
    <property type="entry name" value="Dus"/>
    <property type="match status" value="1"/>
</dbReference>
<dbReference type="Proteomes" id="UP000824150">
    <property type="component" value="Unassembled WGS sequence"/>
</dbReference>
<evidence type="ECO:0000313" key="15">
    <source>
        <dbReference type="Proteomes" id="UP000824150"/>
    </source>
</evidence>
<comment type="caution">
    <text evidence="14">The sequence shown here is derived from an EMBL/GenBank/DDBJ whole genome shotgun (WGS) entry which is preliminary data.</text>
</comment>
<comment type="similarity">
    <text evidence="10">Belongs to the dus family.</text>
</comment>
<dbReference type="PIRSF" id="PIRSF006621">
    <property type="entry name" value="Dus"/>
    <property type="match status" value="1"/>
</dbReference>
<evidence type="ECO:0000256" key="8">
    <source>
        <dbReference type="ARBA" id="ARBA00023002"/>
    </source>
</evidence>
<reference evidence="14" key="2">
    <citation type="submission" date="2021-04" db="EMBL/GenBank/DDBJ databases">
        <authorList>
            <person name="Gilroy R."/>
        </authorList>
    </citation>
    <scope>NUCLEOTIDE SEQUENCE</scope>
    <source>
        <strain evidence="14">687</strain>
    </source>
</reference>
<sequence length="333" mass="36439">MPAPYSADRFAIAPMVDVTTRPFCLMARVLTKHAMLYTEMIAADAIVHGKHHLIAFDEVELPLTLQLGGNDPTKMAQAAKVGAALGYSAININAGCPSDKVQRGAFGAILMKDIPLLCEIFQAMQGAVDIPVSIKTRIGVDEDDSWDFTLHLVQSLVDAGVKHLILHARKAWLNGLSPLQNRTIPPLDYDRVYRLKKMFPQIFFTINGGITTLEQCQGHLTQVDGVMLGRAIIDNPYLLTCVDSAILGYATPVLSRAACMEQFIAQAALLRSRGVALHHFARHLLGFFSGIRGARAYRRYLSEHMTDLGADERVLAAAFALIDKDALEGKESA</sequence>
<organism evidence="14 15">
    <name type="scientific">Candidatus Anaerobiospirillum merdipullorum</name>
    <dbReference type="NCBI Taxonomy" id="2838450"/>
    <lineage>
        <taxon>Bacteria</taxon>
        <taxon>Pseudomonadati</taxon>
        <taxon>Pseudomonadota</taxon>
        <taxon>Gammaproteobacteria</taxon>
        <taxon>Aeromonadales</taxon>
        <taxon>Succinivibrionaceae</taxon>
        <taxon>Anaerobiospirillum</taxon>
    </lineage>
</organism>
<accession>A0A9E2NSP6</accession>
<dbReference type="GO" id="GO:0000049">
    <property type="term" value="F:tRNA binding"/>
    <property type="evidence" value="ECO:0007669"/>
    <property type="project" value="UniProtKB-UniRule"/>
</dbReference>
<dbReference type="CDD" id="cd02801">
    <property type="entry name" value="DUS_like_FMN"/>
    <property type="match status" value="1"/>
</dbReference>
<comment type="catalytic activity">
    <reaction evidence="9">
        <text>5,6-dihydrouridine(20a) in tRNA + NAD(+) = uridine(20a) in tRNA + NADH + H(+)</text>
        <dbReference type="Rhea" id="RHEA:53348"/>
        <dbReference type="Rhea" id="RHEA-COMP:13535"/>
        <dbReference type="Rhea" id="RHEA-COMP:13536"/>
        <dbReference type="ChEBI" id="CHEBI:15378"/>
        <dbReference type="ChEBI" id="CHEBI:57540"/>
        <dbReference type="ChEBI" id="CHEBI:57945"/>
        <dbReference type="ChEBI" id="CHEBI:65315"/>
        <dbReference type="ChEBI" id="CHEBI:74443"/>
    </reaction>
</comment>
<feature type="active site" description="Proton donor" evidence="9 11">
    <location>
        <position position="96"/>
    </location>
</feature>
<evidence type="ECO:0000256" key="4">
    <source>
        <dbReference type="ARBA" id="ARBA00022643"/>
    </source>
</evidence>
<feature type="binding site" evidence="9 12">
    <location>
        <begin position="207"/>
        <end position="209"/>
    </location>
    <ligand>
        <name>FMN</name>
        <dbReference type="ChEBI" id="CHEBI:58210"/>
    </ligand>
</feature>
<dbReference type="InterPro" id="IPR004653">
    <property type="entry name" value="DusA"/>
</dbReference>
<comment type="function">
    <text evidence="9">Catalyzes the synthesis of 5,6-dihydrouridine (D), a modified base found in the D-loop of most tRNAs, via the reduction of the C5-C6 double bond in target uridines. Specifically modifies U20 and U20a in tRNAs.</text>
</comment>
<dbReference type="PANTHER" id="PTHR42907">
    <property type="entry name" value="FMN-LINKED OXIDOREDUCTASES SUPERFAMILY PROTEIN"/>
    <property type="match status" value="1"/>
</dbReference>
<feature type="site" description="Interacts with tRNA" evidence="9">
    <location>
        <position position="182"/>
    </location>
</feature>
<feature type="binding site" evidence="9 12">
    <location>
        <begin position="229"/>
        <end position="230"/>
    </location>
    <ligand>
        <name>FMN</name>
        <dbReference type="ChEBI" id="CHEBI:58210"/>
    </ligand>
</feature>
<evidence type="ECO:0000313" key="14">
    <source>
        <dbReference type="EMBL" id="MBU3827165.1"/>
    </source>
</evidence>
<comment type="catalytic activity">
    <reaction evidence="9">
        <text>5,6-dihydrouridine(20) in tRNA + NAD(+) = uridine(20) in tRNA + NADH + H(+)</text>
        <dbReference type="Rhea" id="RHEA:53340"/>
        <dbReference type="Rhea" id="RHEA-COMP:13533"/>
        <dbReference type="Rhea" id="RHEA-COMP:13534"/>
        <dbReference type="ChEBI" id="CHEBI:15378"/>
        <dbReference type="ChEBI" id="CHEBI:57540"/>
        <dbReference type="ChEBI" id="CHEBI:57945"/>
        <dbReference type="ChEBI" id="CHEBI:65315"/>
        <dbReference type="ChEBI" id="CHEBI:74443"/>
        <dbReference type="EC" id="1.3.1.91"/>
    </reaction>
</comment>
<dbReference type="EC" id="1.3.1.91" evidence="9"/>
<dbReference type="HAMAP" id="MF_02041">
    <property type="entry name" value="DusA_subfam"/>
    <property type="match status" value="1"/>
</dbReference>
<keyword evidence="5 9" id="KW-0819">tRNA processing</keyword>
<dbReference type="AlphaFoldDB" id="A0A9E2NSP6"/>
<evidence type="ECO:0000256" key="9">
    <source>
        <dbReference type="HAMAP-Rule" id="MF_02041"/>
    </source>
</evidence>
<name>A0A9E2NSP6_9GAMM</name>
<keyword evidence="2 9" id="KW-0820">tRNA-binding</keyword>
<feature type="binding site" evidence="9 12">
    <location>
        <position position="135"/>
    </location>
    <ligand>
        <name>FMN</name>
        <dbReference type="ChEBI" id="CHEBI:58210"/>
    </ligand>
</feature>
<protein>
    <recommendedName>
        <fullName evidence="9">tRNA-dihydrouridine(20/20a) synthase</fullName>
        <ecNumber evidence="9">1.3.1.91</ecNumber>
    </recommendedName>
    <alternativeName>
        <fullName evidence="9">U20-specific dihydrouridine synthase</fullName>
        <shortName evidence="9">U20-specific Dus</shortName>
    </alternativeName>
    <alternativeName>
        <fullName evidence="9">tRNA-dihydrouridine synthase A</fullName>
    </alternativeName>
</protein>
<keyword evidence="6 9" id="KW-0521">NADP</keyword>
<feature type="site" description="Interacts with tRNA" evidence="9">
    <location>
        <position position="93"/>
    </location>
</feature>
<evidence type="ECO:0000256" key="3">
    <source>
        <dbReference type="ARBA" id="ARBA00022630"/>
    </source>
</evidence>
<evidence type="ECO:0000259" key="13">
    <source>
        <dbReference type="Pfam" id="PF01207"/>
    </source>
</evidence>
<evidence type="ECO:0000256" key="12">
    <source>
        <dbReference type="PIRSR" id="PIRSR006621-2"/>
    </source>
</evidence>
<keyword evidence="4 9" id="KW-0288">FMN</keyword>
<dbReference type="InterPro" id="IPR013785">
    <property type="entry name" value="Aldolase_TIM"/>
</dbReference>
<feature type="site" description="Interacts with tRNA; defines subfamily-specific binding signature" evidence="9">
    <location>
        <position position="295"/>
    </location>
</feature>
<evidence type="ECO:0000256" key="5">
    <source>
        <dbReference type="ARBA" id="ARBA00022694"/>
    </source>
</evidence>
<keyword evidence="12" id="KW-0547">Nucleotide-binding</keyword>
<dbReference type="GO" id="GO:0102264">
    <property type="term" value="F:tRNA-dihydrouridine20 synthase activity"/>
    <property type="evidence" value="ECO:0007669"/>
    <property type="project" value="UniProtKB-EC"/>
</dbReference>
<dbReference type="GO" id="GO:0050660">
    <property type="term" value="F:flavin adenine dinucleotide binding"/>
    <property type="evidence" value="ECO:0007669"/>
    <property type="project" value="InterPro"/>
</dbReference>
<evidence type="ECO:0000256" key="7">
    <source>
        <dbReference type="ARBA" id="ARBA00022884"/>
    </source>
</evidence>
<feature type="site" description="Interacts with tRNA; defines subfamily-specific binding signature" evidence="9">
    <location>
        <position position="298"/>
    </location>
</feature>
<keyword evidence="3 9" id="KW-0285">Flavoprotein</keyword>
<evidence type="ECO:0000256" key="10">
    <source>
        <dbReference type="PIRNR" id="PIRNR006621"/>
    </source>
</evidence>
<dbReference type="InterPro" id="IPR018517">
    <property type="entry name" value="tRNA_hU_synthase_CS"/>
</dbReference>
<dbReference type="Gene3D" id="3.20.20.70">
    <property type="entry name" value="Aldolase class I"/>
    <property type="match status" value="1"/>
</dbReference>
<dbReference type="PROSITE" id="PS01136">
    <property type="entry name" value="UPF0034"/>
    <property type="match status" value="1"/>
</dbReference>
<dbReference type="InterPro" id="IPR035587">
    <property type="entry name" value="DUS-like_FMN-bd"/>
</dbReference>
<feature type="domain" description="DUS-like FMN-binding" evidence="13">
    <location>
        <begin position="12"/>
        <end position="314"/>
    </location>
</feature>
<feature type="binding site" evidence="9 12">
    <location>
        <position position="66"/>
    </location>
    <ligand>
        <name>FMN</name>
        <dbReference type="ChEBI" id="CHEBI:58210"/>
    </ligand>
</feature>
<dbReference type="GO" id="GO:0010181">
    <property type="term" value="F:FMN binding"/>
    <property type="evidence" value="ECO:0007669"/>
    <property type="project" value="UniProtKB-UniRule"/>
</dbReference>
<dbReference type="InterPro" id="IPR001269">
    <property type="entry name" value="DUS_fam"/>
</dbReference>
<comment type="catalytic activity">
    <reaction evidence="9">
        <text>5,6-dihydrouridine(20) in tRNA + NADP(+) = uridine(20) in tRNA + NADPH + H(+)</text>
        <dbReference type="Rhea" id="RHEA:53336"/>
        <dbReference type="Rhea" id="RHEA-COMP:13533"/>
        <dbReference type="Rhea" id="RHEA-COMP:13534"/>
        <dbReference type="ChEBI" id="CHEBI:15378"/>
        <dbReference type="ChEBI" id="CHEBI:57783"/>
        <dbReference type="ChEBI" id="CHEBI:58349"/>
        <dbReference type="ChEBI" id="CHEBI:65315"/>
        <dbReference type="ChEBI" id="CHEBI:74443"/>
        <dbReference type="EC" id="1.3.1.91"/>
    </reaction>
</comment>
<evidence type="ECO:0000256" key="6">
    <source>
        <dbReference type="ARBA" id="ARBA00022857"/>
    </source>
</evidence>